<dbReference type="AlphaFoldDB" id="A0A6G1K5C1"/>
<reference evidence="2" key="1">
    <citation type="journal article" date="2020" name="Stud. Mycol.">
        <title>101 Dothideomycetes genomes: a test case for predicting lifestyles and emergence of pathogens.</title>
        <authorList>
            <person name="Haridas S."/>
            <person name="Albert R."/>
            <person name="Binder M."/>
            <person name="Bloem J."/>
            <person name="Labutti K."/>
            <person name="Salamov A."/>
            <person name="Andreopoulos B."/>
            <person name="Baker S."/>
            <person name="Barry K."/>
            <person name="Bills G."/>
            <person name="Bluhm B."/>
            <person name="Cannon C."/>
            <person name="Castanera R."/>
            <person name="Culley D."/>
            <person name="Daum C."/>
            <person name="Ezra D."/>
            <person name="Gonzalez J."/>
            <person name="Henrissat B."/>
            <person name="Kuo A."/>
            <person name="Liang C."/>
            <person name="Lipzen A."/>
            <person name="Lutzoni F."/>
            <person name="Magnuson J."/>
            <person name="Mondo S."/>
            <person name="Nolan M."/>
            <person name="Ohm R."/>
            <person name="Pangilinan J."/>
            <person name="Park H.-J."/>
            <person name="Ramirez L."/>
            <person name="Alfaro M."/>
            <person name="Sun H."/>
            <person name="Tritt A."/>
            <person name="Yoshinaga Y."/>
            <person name="Zwiers L.-H."/>
            <person name="Turgeon B."/>
            <person name="Goodwin S."/>
            <person name="Spatafora J."/>
            <person name="Crous P."/>
            <person name="Grigoriev I."/>
        </authorList>
    </citation>
    <scope>NUCLEOTIDE SEQUENCE</scope>
    <source>
        <strain evidence="2">CBS 279.74</strain>
    </source>
</reference>
<evidence type="ECO:0000313" key="3">
    <source>
        <dbReference type="Proteomes" id="UP000799428"/>
    </source>
</evidence>
<accession>A0A6G1K5C1</accession>
<keyword evidence="1" id="KW-0812">Transmembrane</keyword>
<organism evidence="2 3">
    <name type="scientific">Pleomassaria siparia CBS 279.74</name>
    <dbReference type="NCBI Taxonomy" id="1314801"/>
    <lineage>
        <taxon>Eukaryota</taxon>
        <taxon>Fungi</taxon>
        <taxon>Dikarya</taxon>
        <taxon>Ascomycota</taxon>
        <taxon>Pezizomycotina</taxon>
        <taxon>Dothideomycetes</taxon>
        <taxon>Pleosporomycetidae</taxon>
        <taxon>Pleosporales</taxon>
        <taxon>Pleomassariaceae</taxon>
        <taxon>Pleomassaria</taxon>
    </lineage>
</organism>
<proteinExistence type="predicted"/>
<dbReference type="Proteomes" id="UP000799428">
    <property type="component" value="Unassembled WGS sequence"/>
</dbReference>
<protein>
    <submittedName>
        <fullName evidence="2">Uncharacterized protein</fullName>
    </submittedName>
</protein>
<dbReference type="EMBL" id="MU005773">
    <property type="protein sequence ID" value="KAF2707641.1"/>
    <property type="molecule type" value="Genomic_DNA"/>
</dbReference>
<evidence type="ECO:0000313" key="2">
    <source>
        <dbReference type="EMBL" id="KAF2707641.1"/>
    </source>
</evidence>
<feature type="transmembrane region" description="Helical" evidence="1">
    <location>
        <begin position="115"/>
        <end position="136"/>
    </location>
</feature>
<keyword evidence="1" id="KW-1133">Transmembrane helix</keyword>
<keyword evidence="3" id="KW-1185">Reference proteome</keyword>
<sequence length="164" mass="18275">MPNMPGGVLCIDLFSGNGDPSMQLSVRIRVEQNSHTPETIISLYYLRVDAELKLGIFECPTVSIPFQVTRTLQQSVMRSWGEKYESVQDSEEDLSATSNIPNTNSHRTLQRPARLLVFLLFQLIALGSMGVLGYFIGNSSHNPPKQNFYPAKAHGIDRTTSMVT</sequence>
<gene>
    <name evidence="2" type="ORF">K504DRAFT_446763</name>
</gene>
<name>A0A6G1K5C1_9PLEO</name>
<evidence type="ECO:0000256" key="1">
    <source>
        <dbReference type="SAM" id="Phobius"/>
    </source>
</evidence>
<keyword evidence="1" id="KW-0472">Membrane</keyword>